<evidence type="ECO:0000313" key="5">
    <source>
        <dbReference type="Proteomes" id="UP000033451"/>
    </source>
</evidence>
<dbReference type="PANTHER" id="PTHR34297:SF3">
    <property type="entry name" value="ALKALINE SHOCK PROTEIN 23"/>
    <property type="match status" value="1"/>
</dbReference>
<evidence type="ECO:0000256" key="1">
    <source>
        <dbReference type="ARBA" id="ARBA00005721"/>
    </source>
</evidence>
<dbReference type="STRING" id="400772.RR49_02707"/>
<sequence>MAQTTNDTTPLIGGAPTGKTVVVDPVVAKIVGVATRAVPGVHALGGGAARVIGSIREAVGAKDLTQGVSVEVGETEVAADISIVVDYPEELQRVAGAVRAAAAEAIQDLVGMKVAEVNVTIVDVHIPGDDDTAEQEARVQ</sequence>
<evidence type="ECO:0000313" key="3">
    <source>
        <dbReference type="EMBL" id="KJL34819.1"/>
    </source>
</evidence>
<dbReference type="EMBL" id="DMNG01000169">
    <property type="protein sequence ID" value="HAN24889.1"/>
    <property type="molecule type" value="Genomic_DNA"/>
</dbReference>
<dbReference type="OrthoDB" id="9808942at2"/>
<organism evidence="3 5">
    <name type="scientific">Microbacterium ginsengisoli</name>
    <dbReference type="NCBI Taxonomy" id="400772"/>
    <lineage>
        <taxon>Bacteria</taxon>
        <taxon>Bacillati</taxon>
        <taxon>Actinomycetota</taxon>
        <taxon>Actinomycetes</taxon>
        <taxon>Micrococcales</taxon>
        <taxon>Microbacteriaceae</taxon>
        <taxon>Microbacterium</taxon>
    </lineage>
</organism>
<dbReference type="EMBL" id="JYIY01000080">
    <property type="protein sequence ID" value="KJL34819.1"/>
    <property type="molecule type" value="Genomic_DNA"/>
</dbReference>
<dbReference type="PATRIC" id="fig|400772.4.peg.2722"/>
<name>A0A0F0LQ58_9MICO</name>
<comment type="similarity">
    <text evidence="1">Belongs to the asp23 family.</text>
</comment>
<evidence type="ECO:0000313" key="2">
    <source>
        <dbReference type="EMBL" id="HAN24889.1"/>
    </source>
</evidence>
<dbReference type="PANTHER" id="PTHR34297">
    <property type="entry name" value="HYPOTHETICAL CYTOSOLIC PROTEIN-RELATED"/>
    <property type="match status" value="1"/>
</dbReference>
<dbReference type="Proteomes" id="UP000257479">
    <property type="component" value="Unassembled WGS sequence"/>
</dbReference>
<accession>A0A0F0LQ58</accession>
<dbReference type="Pfam" id="PF03780">
    <property type="entry name" value="Asp23"/>
    <property type="match status" value="1"/>
</dbReference>
<proteinExistence type="inferred from homology"/>
<protein>
    <submittedName>
        <fullName evidence="3">Alkaline shock protein 23</fullName>
    </submittedName>
    <submittedName>
        <fullName evidence="2">Asp23/Gls24 family envelope stress response protein</fullName>
    </submittedName>
</protein>
<comment type="caution">
    <text evidence="3">The sequence shown here is derived from an EMBL/GenBank/DDBJ whole genome shotgun (WGS) entry which is preliminary data.</text>
</comment>
<reference evidence="3 5" key="1">
    <citation type="submission" date="2015-02" db="EMBL/GenBank/DDBJ databases">
        <title>Draft genome sequences of ten Microbacterium spp. with emphasis on heavy metal contaminated environments.</title>
        <authorList>
            <person name="Corretto E."/>
        </authorList>
    </citation>
    <scope>NUCLEOTIDE SEQUENCE [LARGE SCALE GENOMIC DNA]</scope>
    <source>
        <strain evidence="3 5">DSM 18659</strain>
    </source>
</reference>
<evidence type="ECO:0000313" key="6">
    <source>
        <dbReference type="Proteomes" id="UP000257479"/>
    </source>
</evidence>
<keyword evidence="5" id="KW-1185">Reference proteome</keyword>
<dbReference type="InterPro" id="IPR005531">
    <property type="entry name" value="Asp23"/>
</dbReference>
<gene>
    <name evidence="2" type="ORF">DCP95_10010</name>
    <name evidence="3" type="ORF">RR49_02707</name>
    <name evidence="4" type="ORF">RR49_02994</name>
</gene>
<reference evidence="2 6" key="2">
    <citation type="journal article" date="2018" name="Nat. Biotechnol.">
        <title>A standardized bacterial taxonomy based on genome phylogeny substantially revises the tree of life.</title>
        <authorList>
            <person name="Parks D.H."/>
            <person name="Chuvochina M."/>
            <person name="Waite D.W."/>
            <person name="Rinke C."/>
            <person name="Skarshewski A."/>
            <person name="Chaumeil P.A."/>
            <person name="Hugenholtz P."/>
        </authorList>
    </citation>
    <scope>NUCLEOTIDE SEQUENCE [LARGE SCALE GENOMIC DNA]</scope>
    <source>
        <strain evidence="2">UBA9152</strain>
    </source>
</reference>
<dbReference type="RefSeq" id="WP_045248608.1">
    <property type="nucleotide sequence ID" value="NZ_JBOFAV010000013.1"/>
</dbReference>
<evidence type="ECO:0000313" key="4">
    <source>
        <dbReference type="EMBL" id="KJL35096.1"/>
    </source>
</evidence>
<dbReference type="EMBL" id="JYIY01000080">
    <property type="protein sequence ID" value="KJL35096.1"/>
    <property type="molecule type" value="Genomic_DNA"/>
</dbReference>
<dbReference type="AlphaFoldDB" id="A0A0F0LQ58"/>
<dbReference type="Proteomes" id="UP000033451">
    <property type="component" value="Unassembled WGS sequence"/>
</dbReference>